<organism evidence="2 3">
    <name type="scientific">Clostridium omnivorum</name>
    <dbReference type="NCBI Taxonomy" id="1604902"/>
    <lineage>
        <taxon>Bacteria</taxon>
        <taxon>Bacillati</taxon>
        <taxon>Bacillota</taxon>
        <taxon>Clostridia</taxon>
        <taxon>Eubacteriales</taxon>
        <taxon>Clostridiaceae</taxon>
        <taxon>Clostridium</taxon>
    </lineage>
</organism>
<dbReference type="Pfam" id="PF14344">
    <property type="entry name" value="DUF4397"/>
    <property type="match status" value="1"/>
</dbReference>
<accession>A0ABQ5N252</accession>
<dbReference type="InterPro" id="IPR025510">
    <property type="entry name" value="DUF4397"/>
</dbReference>
<dbReference type="RefSeq" id="WP_264848557.1">
    <property type="nucleotide sequence ID" value="NZ_BRXR01000001.1"/>
</dbReference>
<evidence type="ECO:0000259" key="1">
    <source>
        <dbReference type="Pfam" id="PF14344"/>
    </source>
</evidence>
<evidence type="ECO:0000313" key="2">
    <source>
        <dbReference type="EMBL" id="GLC29270.1"/>
    </source>
</evidence>
<protein>
    <recommendedName>
        <fullName evidence="1">DUF4397 domain-containing protein</fullName>
    </recommendedName>
</protein>
<dbReference type="Proteomes" id="UP001208567">
    <property type="component" value="Unassembled WGS sequence"/>
</dbReference>
<gene>
    <name evidence="2" type="ORF">bsdE14_06800</name>
</gene>
<feature type="domain" description="DUF4397" evidence="1">
    <location>
        <begin position="21"/>
        <end position="135"/>
    </location>
</feature>
<name>A0ABQ5N252_9CLOT</name>
<dbReference type="EMBL" id="BRXR01000001">
    <property type="protein sequence ID" value="GLC29270.1"/>
    <property type="molecule type" value="Genomic_DNA"/>
</dbReference>
<proteinExistence type="predicted"/>
<keyword evidence="3" id="KW-1185">Reference proteome</keyword>
<reference evidence="2 3" key="1">
    <citation type="journal article" date="2024" name="Int. J. Syst. Evol. Microbiol.">
        <title>Clostridium omnivorum sp. nov., isolated from anoxic soil under the treatment of reductive soil disinfestation.</title>
        <authorList>
            <person name="Ueki A."/>
            <person name="Tonouchi A."/>
            <person name="Kaku N."/>
            <person name="Honma S."/>
            <person name="Ueki K."/>
        </authorList>
    </citation>
    <scope>NUCLEOTIDE SEQUENCE [LARGE SCALE GENOMIC DNA]</scope>
    <source>
        <strain evidence="2 3">E14</strain>
    </source>
</reference>
<sequence length="213" mass="23589">MYHSPYDDFISNSIRAPQPNSYVRFFNTSPNSPALYVYANDTLIAKNLNYKQLTQYVPAPVGNYIIKVYPAGKDTNPVLTSEVYIPPNTIFNVAIVDKYPNLSLYTIPEPVSAQSFGRPCIRFINLSPDSPEIDVLLSNGTKIFNSVGYKFITDYACIPSGSYSFGIAPAKTTTPVLSTSNVSLNPNSYYTIYALGESPKNFPTEVIIVPEPR</sequence>
<comment type="caution">
    <text evidence="2">The sequence shown here is derived from an EMBL/GenBank/DDBJ whole genome shotgun (WGS) entry which is preliminary data.</text>
</comment>
<evidence type="ECO:0000313" key="3">
    <source>
        <dbReference type="Proteomes" id="UP001208567"/>
    </source>
</evidence>